<proteinExistence type="predicted"/>
<protein>
    <submittedName>
        <fullName evidence="1">Uncharacterized protein</fullName>
    </submittedName>
</protein>
<dbReference type="PANTHER" id="PTHR24148:SF73">
    <property type="entry name" value="HET DOMAIN PROTEIN (AFU_ORTHOLOGUE AFUA_8G01020)"/>
    <property type="match status" value="1"/>
</dbReference>
<evidence type="ECO:0000313" key="1">
    <source>
        <dbReference type="EMBL" id="KAF4634205.1"/>
    </source>
</evidence>
<keyword evidence="2" id="KW-1185">Reference proteome</keyword>
<dbReference type="Proteomes" id="UP000566819">
    <property type="component" value="Unassembled WGS sequence"/>
</dbReference>
<dbReference type="InterPro" id="IPR052895">
    <property type="entry name" value="HetReg/Transcr_Mod"/>
</dbReference>
<reference evidence="1 2" key="1">
    <citation type="submission" date="2020-03" db="EMBL/GenBank/DDBJ databases">
        <title>Draft Genome Sequence of Cudoniella acicularis.</title>
        <authorList>
            <person name="Buettner E."/>
            <person name="Kellner H."/>
        </authorList>
    </citation>
    <scope>NUCLEOTIDE SEQUENCE [LARGE SCALE GENOMIC DNA]</scope>
    <source>
        <strain evidence="1 2">DSM 108380</strain>
    </source>
</reference>
<dbReference type="AlphaFoldDB" id="A0A8H4RQH1"/>
<dbReference type="Pfam" id="PF26639">
    <property type="entry name" value="Het-6_barrel"/>
    <property type="match status" value="1"/>
</dbReference>
<dbReference type="EMBL" id="JAAMPI010000201">
    <property type="protein sequence ID" value="KAF4634205.1"/>
    <property type="molecule type" value="Genomic_DNA"/>
</dbReference>
<accession>A0A8H4RQH1</accession>
<gene>
    <name evidence="1" type="ORF">G7Y89_g3915</name>
</gene>
<name>A0A8H4RQH1_9HELO</name>
<dbReference type="PANTHER" id="PTHR24148">
    <property type="entry name" value="ANKYRIN REPEAT DOMAIN-CONTAINING PROTEIN 39 HOMOLOG-RELATED"/>
    <property type="match status" value="1"/>
</dbReference>
<evidence type="ECO:0000313" key="2">
    <source>
        <dbReference type="Proteomes" id="UP000566819"/>
    </source>
</evidence>
<dbReference type="OrthoDB" id="3511514at2759"/>
<sequence>MSVLARFKSRQCGNPLDKIYALRGLSRPLMEPSLLPVDYGLPAPVLWRRAVRAHLQLYENLDILYLFSGSPTPEDFSSWAHECTARWATHPGNLEVKSEGVEFMASLGRSPQFGHQASGYHASEEDKAEKERLMEESLSLCLNGVAVDTVKTVGQAFDPDDPSHIDSIRTEIEWQQSLQDLSEAHFHGFDGPALEQWKELAGIKEPFNQVKGTAFSLYRDQDNDVVVGSKSDQNDLIMAVWSSMTSSGMLKKYPTGQTNVDAFIQTLMMDTVPCQEYAPLFHQRLATLKGHGRGDPFETMFISSGLLGSRFYVTDKGYYGLVSCDVQVGDQVCVLYGSKVPFLLRNISDTKYELLSWTFVLGLMNGEALANANIGHLSEKTFCLV</sequence>
<comment type="caution">
    <text evidence="1">The sequence shown here is derived from an EMBL/GenBank/DDBJ whole genome shotgun (WGS) entry which is preliminary data.</text>
</comment>
<organism evidence="1 2">
    <name type="scientific">Cudoniella acicularis</name>
    <dbReference type="NCBI Taxonomy" id="354080"/>
    <lineage>
        <taxon>Eukaryota</taxon>
        <taxon>Fungi</taxon>
        <taxon>Dikarya</taxon>
        <taxon>Ascomycota</taxon>
        <taxon>Pezizomycotina</taxon>
        <taxon>Leotiomycetes</taxon>
        <taxon>Helotiales</taxon>
        <taxon>Tricladiaceae</taxon>
        <taxon>Cudoniella</taxon>
    </lineage>
</organism>